<evidence type="ECO:0000256" key="1">
    <source>
        <dbReference type="SAM" id="MobiDB-lite"/>
    </source>
</evidence>
<dbReference type="AlphaFoldDB" id="A0A448X325"/>
<proteinExistence type="predicted"/>
<gene>
    <name evidence="2" type="ORF">PXEA_LOCUS20060</name>
</gene>
<feature type="region of interest" description="Disordered" evidence="1">
    <location>
        <begin position="1"/>
        <end position="38"/>
    </location>
</feature>
<sequence length="38" mass="4318">MLASRGSRETTTQRYAAVAPHRLMEADDEGAVRRRKET</sequence>
<feature type="compositionally biased region" description="Basic and acidic residues" evidence="1">
    <location>
        <begin position="22"/>
        <end position="38"/>
    </location>
</feature>
<evidence type="ECO:0000313" key="2">
    <source>
        <dbReference type="EMBL" id="VEL26620.1"/>
    </source>
</evidence>
<keyword evidence="3" id="KW-1185">Reference proteome</keyword>
<name>A0A448X325_9PLAT</name>
<dbReference type="EMBL" id="CAAALY010081560">
    <property type="protein sequence ID" value="VEL26620.1"/>
    <property type="molecule type" value="Genomic_DNA"/>
</dbReference>
<dbReference type="Proteomes" id="UP000784294">
    <property type="component" value="Unassembled WGS sequence"/>
</dbReference>
<reference evidence="2" key="1">
    <citation type="submission" date="2018-11" db="EMBL/GenBank/DDBJ databases">
        <authorList>
            <consortium name="Pathogen Informatics"/>
        </authorList>
    </citation>
    <scope>NUCLEOTIDE SEQUENCE</scope>
</reference>
<comment type="caution">
    <text evidence="2">The sequence shown here is derived from an EMBL/GenBank/DDBJ whole genome shotgun (WGS) entry which is preliminary data.</text>
</comment>
<organism evidence="2 3">
    <name type="scientific">Protopolystoma xenopodis</name>
    <dbReference type="NCBI Taxonomy" id="117903"/>
    <lineage>
        <taxon>Eukaryota</taxon>
        <taxon>Metazoa</taxon>
        <taxon>Spiralia</taxon>
        <taxon>Lophotrochozoa</taxon>
        <taxon>Platyhelminthes</taxon>
        <taxon>Monogenea</taxon>
        <taxon>Polyopisthocotylea</taxon>
        <taxon>Polystomatidea</taxon>
        <taxon>Polystomatidae</taxon>
        <taxon>Protopolystoma</taxon>
    </lineage>
</organism>
<protein>
    <submittedName>
        <fullName evidence="2">Uncharacterized protein</fullName>
    </submittedName>
</protein>
<accession>A0A448X325</accession>
<evidence type="ECO:0000313" key="3">
    <source>
        <dbReference type="Proteomes" id="UP000784294"/>
    </source>
</evidence>